<dbReference type="EMBL" id="JTJZ01000019">
    <property type="protein sequence ID" value="KHS52299.1"/>
    <property type="molecule type" value="Genomic_DNA"/>
</dbReference>
<gene>
    <name evidence="3" type="ORF">AE0388_1949</name>
</gene>
<dbReference type="PATRIC" id="fig|1703.6.peg.1839"/>
<dbReference type="Pfam" id="PF11209">
    <property type="entry name" value="LmeA"/>
    <property type="match status" value="1"/>
</dbReference>
<evidence type="ECO:0008006" key="5">
    <source>
        <dbReference type="Google" id="ProtNLM"/>
    </source>
</evidence>
<accession>A0A0B9ANF0</accession>
<feature type="compositionally biased region" description="Polar residues" evidence="1">
    <location>
        <begin position="1"/>
        <end position="11"/>
    </location>
</feature>
<organism evidence="3 4">
    <name type="scientific">Brevibacterium linens</name>
    <dbReference type="NCBI Taxonomy" id="1703"/>
    <lineage>
        <taxon>Bacteria</taxon>
        <taxon>Bacillati</taxon>
        <taxon>Actinomycetota</taxon>
        <taxon>Actinomycetes</taxon>
        <taxon>Micrococcales</taxon>
        <taxon>Brevibacteriaceae</taxon>
        <taxon>Brevibacterium</taxon>
    </lineage>
</organism>
<keyword evidence="2" id="KW-0472">Membrane</keyword>
<proteinExistence type="predicted"/>
<keyword evidence="2" id="KW-1133">Transmembrane helix</keyword>
<comment type="caution">
    <text evidence="3">The sequence shown here is derived from an EMBL/GenBank/DDBJ whole genome shotgun (WGS) entry which is preliminary data.</text>
</comment>
<protein>
    <recommendedName>
        <fullName evidence="5">DUF2993 domain-containing protein</fullName>
    </recommendedName>
</protein>
<keyword evidence="4" id="KW-1185">Reference proteome</keyword>
<name>A0A0B9ANF0_BRELN</name>
<dbReference type="Proteomes" id="UP000031488">
    <property type="component" value="Unassembled WGS sequence"/>
</dbReference>
<evidence type="ECO:0000313" key="3">
    <source>
        <dbReference type="EMBL" id="KHS52299.1"/>
    </source>
</evidence>
<evidence type="ECO:0000256" key="2">
    <source>
        <dbReference type="SAM" id="Phobius"/>
    </source>
</evidence>
<evidence type="ECO:0000256" key="1">
    <source>
        <dbReference type="SAM" id="MobiDB-lite"/>
    </source>
</evidence>
<keyword evidence="2" id="KW-0812">Transmembrane</keyword>
<sequence>MESMTTAQTLQYPRPDDRPRRRSGRTKLIVSAVVIVITLIIGVIAADRIVDYTTEQRIADGLADYGEAEVSVEGFPILTQLASKELNLVHVTADEATYEGVDFTDVDAKLYDVPTSGSKPIGTVDGTAVLPHSTLDELASEHANLPEGMSFTTVDGELFLKGSMLGQDLLVGIDPKADGRRAVVDATTIKLGSAEFSLDRLPSFLTSAISDIVIDLDFLPAGLELTDITATDSGLQVRLHGSGVSLK</sequence>
<evidence type="ECO:0000313" key="4">
    <source>
        <dbReference type="Proteomes" id="UP000031488"/>
    </source>
</evidence>
<dbReference type="InterPro" id="IPR021373">
    <property type="entry name" value="DUF2993"/>
</dbReference>
<feature type="transmembrane region" description="Helical" evidence="2">
    <location>
        <begin position="28"/>
        <end position="46"/>
    </location>
</feature>
<dbReference type="AlphaFoldDB" id="A0A0B9ANF0"/>
<reference evidence="3 4" key="1">
    <citation type="submission" date="2014-11" db="EMBL/GenBank/DDBJ databases">
        <title>Draft Genome Sequence of Brevibacterium linens AE038-8.</title>
        <authorList>
            <person name="Maizel D."/>
            <person name="Utturkar S.M."/>
            <person name="Brown S.D."/>
            <person name="Ferrero M."/>
            <person name="Rosen B.P."/>
        </authorList>
    </citation>
    <scope>NUCLEOTIDE SEQUENCE [LARGE SCALE GENOMIC DNA]</scope>
    <source>
        <strain evidence="3 4">AE038-8</strain>
    </source>
</reference>
<feature type="region of interest" description="Disordered" evidence="1">
    <location>
        <begin position="1"/>
        <end position="23"/>
    </location>
</feature>